<dbReference type="Gene3D" id="1.10.150.130">
    <property type="match status" value="1"/>
</dbReference>
<sequence>MLTKSLTLLFYPKKRSNYVKGKLPIYVRLMVDGKRIEITLEHTRGFIKSKYGLSDLSIQSLDYEFIAQCEFWLKTQKNCGHNSSMKYLANFKKIVLICVKRGF</sequence>
<comment type="caution">
    <text evidence="3">The sequence shown here is derived from an EMBL/GenBank/DDBJ whole genome shotgun (WGS) entry which is preliminary data.</text>
</comment>
<dbReference type="RefSeq" id="WP_310588538.1">
    <property type="nucleotide sequence ID" value="NZ_JAASQJ010000002.1"/>
</dbReference>
<accession>A0ABX0UKK6</accession>
<dbReference type="Proteomes" id="UP001179181">
    <property type="component" value="Unassembled WGS sequence"/>
</dbReference>
<feature type="domain" description="Phage integrase SAM-like" evidence="2">
    <location>
        <begin position="36"/>
        <end position="102"/>
    </location>
</feature>
<dbReference type="Pfam" id="PF13102">
    <property type="entry name" value="Phage_int_SAM_5"/>
    <property type="match status" value="1"/>
</dbReference>
<evidence type="ECO:0000313" key="3">
    <source>
        <dbReference type="EMBL" id="NIJ53008.1"/>
    </source>
</evidence>
<organism evidence="3 4">
    <name type="scientific">Dyadobacter arcticus</name>
    <dbReference type="NCBI Taxonomy" id="1078754"/>
    <lineage>
        <taxon>Bacteria</taxon>
        <taxon>Pseudomonadati</taxon>
        <taxon>Bacteroidota</taxon>
        <taxon>Cytophagia</taxon>
        <taxon>Cytophagales</taxon>
        <taxon>Spirosomataceae</taxon>
        <taxon>Dyadobacter</taxon>
    </lineage>
</organism>
<gene>
    <name evidence="3" type="ORF">FHS68_002178</name>
</gene>
<keyword evidence="4" id="KW-1185">Reference proteome</keyword>
<reference evidence="3 4" key="1">
    <citation type="submission" date="2020-03" db="EMBL/GenBank/DDBJ databases">
        <title>Genomic Encyclopedia of Type Strains, Phase IV (KMG-IV): sequencing the most valuable type-strain genomes for metagenomic binning, comparative biology and taxonomic classification.</title>
        <authorList>
            <person name="Goeker M."/>
        </authorList>
    </citation>
    <scope>NUCLEOTIDE SEQUENCE [LARGE SCALE GENOMIC DNA]</scope>
    <source>
        <strain evidence="3 4">DSM 102865</strain>
    </source>
</reference>
<keyword evidence="1" id="KW-0238">DNA-binding</keyword>
<evidence type="ECO:0000259" key="2">
    <source>
        <dbReference type="Pfam" id="PF13102"/>
    </source>
</evidence>
<dbReference type="EMBL" id="JAASQJ010000002">
    <property type="protein sequence ID" value="NIJ53008.1"/>
    <property type="molecule type" value="Genomic_DNA"/>
</dbReference>
<dbReference type="InterPro" id="IPR025269">
    <property type="entry name" value="SAM-like_dom"/>
</dbReference>
<evidence type="ECO:0000256" key="1">
    <source>
        <dbReference type="ARBA" id="ARBA00023125"/>
    </source>
</evidence>
<protein>
    <recommendedName>
        <fullName evidence="2">Phage integrase SAM-like domain-containing protein</fullName>
    </recommendedName>
</protein>
<dbReference type="InterPro" id="IPR010998">
    <property type="entry name" value="Integrase_recombinase_N"/>
</dbReference>
<evidence type="ECO:0000313" key="4">
    <source>
        <dbReference type="Proteomes" id="UP001179181"/>
    </source>
</evidence>
<name>A0ABX0UKK6_9BACT</name>
<proteinExistence type="predicted"/>